<protein>
    <submittedName>
        <fullName evidence="11">ABC transporter permease</fullName>
    </submittedName>
</protein>
<evidence type="ECO:0000256" key="7">
    <source>
        <dbReference type="SAM" id="Coils"/>
    </source>
</evidence>
<keyword evidence="3 8" id="KW-0812">Transmembrane</keyword>
<evidence type="ECO:0000313" key="11">
    <source>
        <dbReference type="EMBL" id="RXS98041.1"/>
    </source>
</evidence>
<feature type="domain" description="MacB-like periplasmic core" evidence="10">
    <location>
        <begin position="86"/>
        <end position="310"/>
    </location>
</feature>
<comment type="similarity">
    <text evidence="6">Belongs to the ABC-4 integral membrane protein family.</text>
</comment>
<dbReference type="InterPro" id="IPR025857">
    <property type="entry name" value="MacB_PCD"/>
</dbReference>
<dbReference type="RefSeq" id="WP_129207820.1">
    <property type="nucleotide sequence ID" value="NZ_BMGU01000001.1"/>
</dbReference>
<dbReference type="InterPro" id="IPR003838">
    <property type="entry name" value="ABC3_permease_C"/>
</dbReference>
<keyword evidence="12" id="KW-1185">Reference proteome</keyword>
<feature type="domain" description="ABC3 transporter permease C-terminal" evidence="9">
    <location>
        <begin position="354"/>
        <end position="463"/>
    </location>
</feature>
<keyword evidence="7" id="KW-0175">Coiled coil</keyword>
<evidence type="ECO:0000259" key="9">
    <source>
        <dbReference type="Pfam" id="PF02687"/>
    </source>
</evidence>
<gene>
    <name evidence="11" type="ORF">ESZ00_09445</name>
</gene>
<proteinExistence type="inferred from homology"/>
<dbReference type="InterPro" id="IPR017800">
    <property type="entry name" value="ADOP"/>
</dbReference>
<organism evidence="11 12">
    <name type="scientific">Silvibacterium dinghuense</name>
    <dbReference type="NCBI Taxonomy" id="1560006"/>
    <lineage>
        <taxon>Bacteria</taxon>
        <taxon>Pseudomonadati</taxon>
        <taxon>Acidobacteriota</taxon>
        <taxon>Terriglobia</taxon>
        <taxon>Terriglobales</taxon>
        <taxon>Acidobacteriaceae</taxon>
        <taxon>Silvibacterium</taxon>
    </lineage>
</organism>
<evidence type="ECO:0000259" key="10">
    <source>
        <dbReference type="Pfam" id="PF12704"/>
    </source>
</evidence>
<feature type="transmembrane region" description="Helical" evidence="8">
    <location>
        <begin position="398"/>
        <end position="420"/>
    </location>
</feature>
<evidence type="ECO:0000256" key="1">
    <source>
        <dbReference type="ARBA" id="ARBA00004651"/>
    </source>
</evidence>
<keyword evidence="4 8" id="KW-1133">Transmembrane helix</keyword>
<feature type="transmembrane region" description="Helical" evidence="8">
    <location>
        <begin position="82"/>
        <end position="107"/>
    </location>
</feature>
<evidence type="ECO:0000313" key="12">
    <source>
        <dbReference type="Proteomes" id="UP000290253"/>
    </source>
</evidence>
<accession>A0A4Q1SK35</accession>
<feature type="transmembrane region" description="Helical" evidence="8">
    <location>
        <begin position="752"/>
        <end position="777"/>
    </location>
</feature>
<feature type="transmembrane region" description="Helical" evidence="8">
    <location>
        <begin position="347"/>
        <end position="371"/>
    </location>
</feature>
<feature type="domain" description="ABC3 transporter permease C-terminal" evidence="9">
    <location>
        <begin position="757"/>
        <end position="869"/>
    </location>
</feature>
<sequence length="876" mass="94969">MSWLTGNKRDRDLERELRADLELEEEEHRENGASAEEARYAALRAFGNPTVIREQTRAVWSWNRIEAWERDLRYCLRGLRRAPGFTVIAIVVMALGIGANVALFAVIRSVLLNPLPYHAPERLVTLYSTFNDANGKRSFMPIDAGSFFAWKSAAARSAEMAMISPFQGYSVSAESGQLPEAANAAWVTANFFSTLGMQPVLGRSFTQADDSPDANATAILSYSFWKRRYAADPGVLGRRIWLDARPYTIIGVLPESMVFFGPFAPSSIQVWTPVGHEAPRWLMTTFQDHEFIGVARLAPGVTRARLLSALTLVQAHIKAEHPDPAVREVVSGRSILDDVVEEYKTPIYVLFGATACVLFIACLNVASLLVARTAARRREIAIRTALGGGRMRLIRERVLESLVLAVCGGGLGVLLALGAVRWLAIARPDIPRVDSIHLDWVVAVFALAAVVLCAVFSGLVSALSVDSRRLLATLQETSRAQSGGRIRAGLRRTLLVLEVCLTVVLLIGAGLLLKSYSRLRSSDLGVPVANTLTMRFGVPEARYKTPVDQVSFLERVITRVRALPGVESAGLVSSAPGQGWGGDRLVGVVEHPPLPPGETIDMMVRGADPGYFAAVHLPILKGRTFASDERLKRDHVVLISKEAARTIFPGEDPIGKHIRINMGGDRYEIVGVVGDTRYSVSEPPRAMMYMPVFGNGYTNVTLVARSARDANALALPIEKAIGELDPDLPVSDVQTLEETVARSSLGSQFNSVLILGFAVIALVLAAVGHYGVLAYLVTQRTGEIGIRIALGAQRGSVLRRVLLDGLRPALVGLAAGLAVSAFLARMLQSILYQTEPLDLSVFATVASVLLLVALAACLAPAWRAARLDPMSALRTE</sequence>
<feature type="transmembrane region" description="Helical" evidence="8">
    <location>
        <begin position="839"/>
        <end position="862"/>
    </location>
</feature>
<comment type="caution">
    <text evidence="11">The sequence shown here is derived from an EMBL/GenBank/DDBJ whole genome shotgun (WGS) entry which is preliminary data.</text>
</comment>
<dbReference type="EMBL" id="SDMK01000001">
    <property type="protein sequence ID" value="RXS98041.1"/>
    <property type="molecule type" value="Genomic_DNA"/>
</dbReference>
<evidence type="ECO:0000256" key="6">
    <source>
        <dbReference type="ARBA" id="ARBA00038076"/>
    </source>
</evidence>
<dbReference type="InterPro" id="IPR050250">
    <property type="entry name" value="Macrolide_Exporter_MacB"/>
</dbReference>
<feature type="transmembrane region" description="Helical" evidence="8">
    <location>
        <begin position="809"/>
        <end position="827"/>
    </location>
</feature>
<feature type="transmembrane region" description="Helical" evidence="8">
    <location>
        <begin position="494"/>
        <end position="513"/>
    </location>
</feature>
<feature type="coiled-coil region" evidence="7">
    <location>
        <begin position="11"/>
        <end position="38"/>
    </location>
</feature>
<evidence type="ECO:0000256" key="5">
    <source>
        <dbReference type="ARBA" id="ARBA00023136"/>
    </source>
</evidence>
<feature type="domain" description="MacB-like periplasmic core" evidence="10">
    <location>
        <begin position="500"/>
        <end position="714"/>
    </location>
</feature>
<dbReference type="GO" id="GO:0005886">
    <property type="term" value="C:plasma membrane"/>
    <property type="evidence" value="ECO:0007669"/>
    <property type="project" value="UniProtKB-SubCell"/>
</dbReference>
<evidence type="ECO:0000256" key="2">
    <source>
        <dbReference type="ARBA" id="ARBA00022475"/>
    </source>
</evidence>
<dbReference type="Proteomes" id="UP000290253">
    <property type="component" value="Unassembled WGS sequence"/>
</dbReference>
<dbReference type="NCBIfam" id="NF038403">
    <property type="entry name" value="perm_prefix_1"/>
    <property type="match status" value="1"/>
</dbReference>
<dbReference type="InterPro" id="IPR047928">
    <property type="entry name" value="Perm_prefix_1"/>
</dbReference>
<keyword evidence="2" id="KW-1003">Cell membrane</keyword>
<evidence type="ECO:0000256" key="4">
    <source>
        <dbReference type="ARBA" id="ARBA00022989"/>
    </source>
</evidence>
<reference evidence="11 12" key="1">
    <citation type="journal article" date="2016" name="Int. J. Syst. Evol. Microbiol.">
        <title>Acidipila dinghuensis sp. nov., an acidobacterium isolated from forest soil.</title>
        <authorList>
            <person name="Jiang Y.W."/>
            <person name="Wang J."/>
            <person name="Chen M.H."/>
            <person name="Lv Y.Y."/>
            <person name="Qiu L.H."/>
        </authorList>
    </citation>
    <scope>NUCLEOTIDE SEQUENCE [LARGE SCALE GENOMIC DNA]</scope>
    <source>
        <strain evidence="11 12">DHOF10</strain>
    </source>
</reference>
<comment type="subcellular location">
    <subcellularLocation>
        <location evidence="1">Cell membrane</location>
        <topology evidence="1">Multi-pass membrane protein</topology>
    </subcellularLocation>
</comment>
<dbReference type="AlphaFoldDB" id="A0A4Q1SK35"/>
<dbReference type="GO" id="GO:0022857">
    <property type="term" value="F:transmembrane transporter activity"/>
    <property type="evidence" value="ECO:0007669"/>
    <property type="project" value="TreeGrafter"/>
</dbReference>
<dbReference type="PANTHER" id="PTHR30572">
    <property type="entry name" value="MEMBRANE COMPONENT OF TRANSPORTER-RELATED"/>
    <property type="match status" value="1"/>
</dbReference>
<evidence type="ECO:0000256" key="8">
    <source>
        <dbReference type="SAM" id="Phobius"/>
    </source>
</evidence>
<dbReference type="PANTHER" id="PTHR30572:SF4">
    <property type="entry name" value="ABC TRANSPORTER PERMEASE YTRF"/>
    <property type="match status" value="1"/>
</dbReference>
<keyword evidence="5 8" id="KW-0472">Membrane</keyword>
<dbReference type="OrthoDB" id="101410at2"/>
<dbReference type="Pfam" id="PF12704">
    <property type="entry name" value="MacB_PCD"/>
    <property type="match status" value="2"/>
</dbReference>
<dbReference type="Pfam" id="PF02687">
    <property type="entry name" value="FtsX"/>
    <property type="match status" value="2"/>
</dbReference>
<dbReference type="NCBIfam" id="TIGR03434">
    <property type="entry name" value="ADOP"/>
    <property type="match status" value="1"/>
</dbReference>
<feature type="transmembrane region" description="Helical" evidence="8">
    <location>
        <begin position="440"/>
        <end position="465"/>
    </location>
</feature>
<name>A0A4Q1SK35_9BACT</name>
<evidence type="ECO:0000256" key="3">
    <source>
        <dbReference type="ARBA" id="ARBA00022692"/>
    </source>
</evidence>